<accession>A0A7R8CH25</accession>
<name>A0A7R8CH25_LEPSM</name>
<sequence length="300" mass="34516">MRDEHNENDSIHFRLWIHHINSSVCQVYFEESLFLRKSSKGRPTVKKSLKLRFACGSPCIKTINSKVGQGEDDKIFRKSPILVKSTLLGVTRRGWEGLSRGSTLLSKSMEEDNIHSTPIMQKLINNPELPEEKIVILKELESLHSLWKEHFLENNPQEEKEIRETKIKAEIALAKTKIAQRWRTGKIFTQDLQMGKQFILQLQRTLKKLLLKNNEDISAESIVQINVRSLINKFKGDPEDEKCPSTISNWKTAWEKSCYRYERNAGFRGSHTIPEIKGMCRRTSAVISVCVCILLSVGIP</sequence>
<dbReference type="EMBL" id="HG994591">
    <property type="protein sequence ID" value="CAF2820513.1"/>
    <property type="molecule type" value="Genomic_DNA"/>
</dbReference>
<protein>
    <submittedName>
        <fullName evidence="1">(salmon louse) hypothetical protein</fullName>
    </submittedName>
</protein>
<evidence type="ECO:0000313" key="1">
    <source>
        <dbReference type="EMBL" id="CAF2820513.1"/>
    </source>
</evidence>
<evidence type="ECO:0000313" key="2">
    <source>
        <dbReference type="Proteomes" id="UP000675881"/>
    </source>
</evidence>
<gene>
    <name evidence="1" type="ORF">LSAA_3583</name>
</gene>
<dbReference type="Proteomes" id="UP000675881">
    <property type="component" value="Chromosome 12"/>
</dbReference>
<reference evidence="1" key="1">
    <citation type="submission" date="2021-02" db="EMBL/GenBank/DDBJ databases">
        <authorList>
            <person name="Bekaert M."/>
        </authorList>
    </citation>
    <scope>NUCLEOTIDE SEQUENCE</scope>
    <source>
        <strain evidence="1">IoA-00</strain>
    </source>
</reference>
<organism evidence="1 2">
    <name type="scientific">Lepeophtheirus salmonis</name>
    <name type="common">Salmon louse</name>
    <name type="synonym">Caligus salmonis</name>
    <dbReference type="NCBI Taxonomy" id="72036"/>
    <lineage>
        <taxon>Eukaryota</taxon>
        <taxon>Metazoa</taxon>
        <taxon>Ecdysozoa</taxon>
        <taxon>Arthropoda</taxon>
        <taxon>Crustacea</taxon>
        <taxon>Multicrustacea</taxon>
        <taxon>Hexanauplia</taxon>
        <taxon>Copepoda</taxon>
        <taxon>Siphonostomatoida</taxon>
        <taxon>Caligidae</taxon>
        <taxon>Lepeophtheirus</taxon>
    </lineage>
</organism>
<dbReference type="AlphaFoldDB" id="A0A7R8CH25"/>
<keyword evidence="2" id="KW-1185">Reference proteome</keyword>
<proteinExistence type="predicted"/>